<feature type="domain" description="ATPase AAA-type core" evidence="1">
    <location>
        <begin position="100"/>
        <end position="211"/>
    </location>
</feature>
<dbReference type="PANTHER" id="PTHR40396:SF1">
    <property type="entry name" value="ATPASE AAA-TYPE CORE DOMAIN-CONTAINING PROTEIN"/>
    <property type="match status" value="1"/>
</dbReference>
<gene>
    <name evidence="2" type="ORF">QUF54_10600</name>
</gene>
<feature type="non-terminal residue" evidence="2">
    <location>
        <position position="1"/>
    </location>
</feature>
<evidence type="ECO:0000259" key="1">
    <source>
        <dbReference type="Pfam" id="PF13304"/>
    </source>
</evidence>
<evidence type="ECO:0000313" key="2">
    <source>
        <dbReference type="EMBL" id="MDM8563790.1"/>
    </source>
</evidence>
<dbReference type="Gene3D" id="3.40.50.300">
    <property type="entry name" value="P-loop containing nucleotide triphosphate hydrolases"/>
    <property type="match status" value="1"/>
</dbReference>
<dbReference type="PANTHER" id="PTHR40396">
    <property type="entry name" value="ATPASE-LIKE PROTEIN"/>
    <property type="match status" value="1"/>
</dbReference>
<sequence length="264" mass="30047">SQRGKHLIDFSLGKGKIITFEKSQEQKLSSPDILAIKGLGQFQQFEACSELCRFIENWHLSDFQITEARKINQTSGFDEHLSSSADNLALFTQFMYKNYPQKYAEILRKLAQQVPSISSVEPVSSEEGRVLLKFHHSTFKEPFQSWSVSDGTINLFAYLLLLYDPKPHSLLCVEEPEHNLYPDLLRELAEEFSVYAGNGQVFVSTHSPDFLNGAELTEIFWLTQKNGYTQVHTTAENQLLKRLVEVGDLPGALWKQGFFEGAHP</sequence>
<comment type="caution">
    <text evidence="2">The sequence shown here is derived from an EMBL/GenBank/DDBJ whole genome shotgun (WGS) entry which is preliminary data.</text>
</comment>
<dbReference type="InterPro" id="IPR027417">
    <property type="entry name" value="P-loop_NTPase"/>
</dbReference>
<accession>A0ABT7VW33</accession>
<reference evidence="2" key="1">
    <citation type="submission" date="2023-06" db="EMBL/GenBank/DDBJ databases">
        <title>Uncultivated large filamentous bacteria from sulfidic sediments reveal new species and different genomic features in energy metabolism and defense.</title>
        <authorList>
            <person name="Fonseca A."/>
        </authorList>
    </citation>
    <scope>NUCLEOTIDE SEQUENCE</scope>
    <source>
        <strain evidence="2">HSG4</strain>
    </source>
</reference>
<dbReference type="Pfam" id="PF13304">
    <property type="entry name" value="AAA_21"/>
    <property type="match status" value="1"/>
</dbReference>
<organism evidence="2 3">
    <name type="scientific">Candidatus Marithioploca araucensis</name>
    <dbReference type="NCBI Taxonomy" id="70273"/>
    <lineage>
        <taxon>Bacteria</taxon>
        <taxon>Pseudomonadati</taxon>
        <taxon>Pseudomonadota</taxon>
        <taxon>Gammaproteobacteria</taxon>
        <taxon>Thiotrichales</taxon>
        <taxon>Thiotrichaceae</taxon>
        <taxon>Candidatus Marithioploca</taxon>
    </lineage>
</organism>
<protein>
    <submittedName>
        <fullName evidence="2">AAA family ATPase</fullName>
    </submittedName>
</protein>
<proteinExistence type="predicted"/>
<dbReference type="SUPFAM" id="SSF52540">
    <property type="entry name" value="P-loop containing nucleoside triphosphate hydrolases"/>
    <property type="match status" value="1"/>
</dbReference>
<dbReference type="EMBL" id="JAUCGM010000875">
    <property type="protein sequence ID" value="MDM8563790.1"/>
    <property type="molecule type" value="Genomic_DNA"/>
</dbReference>
<dbReference type="InterPro" id="IPR003959">
    <property type="entry name" value="ATPase_AAA_core"/>
</dbReference>
<dbReference type="Proteomes" id="UP001171945">
    <property type="component" value="Unassembled WGS sequence"/>
</dbReference>
<keyword evidence="3" id="KW-1185">Reference proteome</keyword>
<name>A0ABT7VW33_9GAMM</name>
<evidence type="ECO:0000313" key="3">
    <source>
        <dbReference type="Proteomes" id="UP001171945"/>
    </source>
</evidence>